<sequence>MGRAFRWFKDLLGFRKHRPDPPLPDDLPRPPAASSCNNPPYLSPAEAAWLRSFYSASGDHHDPVRFERAFAVAAATAAAADAARAAAQAAAAVVRLTGGGRGCGERGRLAAAVRIQAVFRGYLARKALRALKALVKLQALARGYLVRKQAAAALRSMQAMLRAQASLRSLRGRGVVAGRDGRCRCDAPRLLERFDEGRSEQTASSFPSRRLSSCLDSPQSDVVVTTDESPKIVEVDTGDRGTNDEVARHRPKSRCGQAENRLEAFNSVLQSSPFPRGIITTRVPRTPGDSSDWGPTGDECRFSTAASTPRLPSGYKDVPVTPSRSVCGGLGDGDVTTRRGYMASTESFSAKSRSRSAPRQRPGGRRSTLNELMESRSSFTGVRMQRSCTRAQEVINFKDAIARKLRPADGTSRDVGRGDARTL</sequence>
<dbReference type="Proteomes" id="UP001057402">
    <property type="component" value="Chromosome 4"/>
</dbReference>
<evidence type="ECO:0000313" key="1">
    <source>
        <dbReference type="EMBL" id="KAI4377081.1"/>
    </source>
</evidence>
<evidence type="ECO:0000313" key="2">
    <source>
        <dbReference type="Proteomes" id="UP001057402"/>
    </source>
</evidence>
<dbReference type="EMBL" id="CM042883">
    <property type="protein sequence ID" value="KAI4377081.1"/>
    <property type="molecule type" value="Genomic_DNA"/>
</dbReference>
<comment type="caution">
    <text evidence="1">The sequence shown here is derived from an EMBL/GenBank/DDBJ whole genome shotgun (WGS) entry which is preliminary data.</text>
</comment>
<protein>
    <submittedName>
        <fullName evidence="1">Uncharacterized protein</fullName>
    </submittedName>
</protein>
<name>A0ACB9RFP9_9MYRT</name>
<accession>A0ACB9RFP9</accession>
<gene>
    <name evidence="1" type="ORF">MLD38_014767</name>
</gene>
<keyword evidence="2" id="KW-1185">Reference proteome</keyword>
<organism evidence="1 2">
    <name type="scientific">Melastoma candidum</name>
    <dbReference type="NCBI Taxonomy" id="119954"/>
    <lineage>
        <taxon>Eukaryota</taxon>
        <taxon>Viridiplantae</taxon>
        <taxon>Streptophyta</taxon>
        <taxon>Embryophyta</taxon>
        <taxon>Tracheophyta</taxon>
        <taxon>Spermatophyta</taxon>
        <taxon>Magnoliopsida</taxon>
        <taxon>eudicotyledons</taxon>
        <taxon>Gunneridae</taxon>
        <taxon>Pentapetalae</taxon>
        <taxon>rosids</taxon>
        <taxon>malvids</taxon>
        <taxon>Myrtales</taxon>
        <taxon>Melastomataceae</taxon>
        <taxon>Melastomatoideae</taxon>
        <taxon>Melastomateae</taxon>
        <taxon>Melastoma</taxon>
    </lineage>
</organism>
<proteinExistence type="predicted"/>
<reference evidence="2" key="1">
    <citation type="journal article" date="2023" name="Front. Plant Sci.">
        <title>Chromosomal-level genome assembly of Melastoma candidum provides insights into trichome evolution.</title>
        <authorList>
            <person name="Zhong Y."/>
            <person name="Wu W."/>
            <person name="Sun C."/>
            <person name="Zou P."/>
            <person name="Liu Y."/>
            <person name="Dai S."/>
            <person name="Zhou R."/>
        </authorList>
    </citation>
    <scope>NUCLEOTIDE SEQUENCE [LARGE SCALE GENOMIC DNA]</scope>
</reference>